<sequence>MIETTAEKTAYLQSLIDDINNDLINKQLTEKQVIIKKQLLNNYRLAINNLNRFKLKNLI</sequence>
<dbReference type="RefSeq" id="WP_256616935.1">
    <property type="nucleotide sequence ID" value="NZ_JANIBK010000172.1"/>
</dbReference>
<dbReference type="EMBL" id="JANIBK010000172">
    <property type="protein sequence ID" value="MCQ8130512.1"/>
    <property type="molecule type" value="Genomic_DNA"/>
</dbReference>
<comment type="caution">
    <text evidence="1">The sequence shown here is derived from an EMBL/GenBank/DDBJ whole genome shotgun (WGS) entry which is preliminary data.</text>
</comment>
<dbReference type="Proteomes" id="UP001524586">
    <property type="component" value="Unassembled WGS sequence"/>
</dbReference>
<evidence type="ECO:0000313" key="2">
    <source>
        <dbReference type="Proteomes" id="UP001524586"/>
    </source>
</evidence>
<proteinExistence type="predicted"/>
<gene>
    <name evidence="1" type="ORF">NP596_18780</name>
</gene>
<reference evidence="1 2" key="1">
    <citation type="submission" date="2022-07" db="EMBL/GenBank/DDBJ databases">
        <title>Methylomonas rivi sp. nov., Methylomonas rosea sp. nov., Methylomonas aureus sp. nov. and Methylomonas subterranea sp. nov., four novel methanotrophs isolated from a freshwater creek and the deep terrestrial subsurface.</title>
        <authorList>
            <person name="Abin C."/>
            <person name="Sankaranarayanan K."/>
            <person name="Garner C."/>
            <person name="Sindelar R."/>
            <person name="Kotary K."/>
            <person name="Garner R."/>
            <person name="Barclay S."/>
            <person name="Lawson P."/>
            <person name="Krumholz L."/>
        </authorList>
    </citation>
    <scope>NUCLEOTIDE SEQUENCE [LARGE SCALE GENOMIC DNA]</scope>
    <source>
        <strain evidence="1 2">WSC-6</strain>
    </source>
</reference>
<keyword evidence="2" id="KW-1185">Reference proteome</keyword>
<organism evidence="1 2">
    <name type="scientific">Methylomonas rivi</name>
    <dbReference type="NCBI Taxonomy" id="2952226"/>
    <lineage>
        <taxon>Bacteria</taxon>
        <taxon>Pseudomonadati</taxon>
        <taxon>Pseudomonadota</taxon>
        <taxon>Gammaproteobacteria</taxon>
        <taxon>Methylococcales</taxon>
        <taxon>Methylococcaceae</taxon>
        <taxon>Methylomonas</taxon>
    </lineage>
</organism>
<evidence type="ECO:0000313" key="1">
    <source>
        <dbReference type="EMBL" id="MCQ8130512.1"/>
    </source>
</evidence>
<name>A0ABT1U9P7_9GAMM</name>
<accession>A0ABT1U9P7</accession>
<protein>
    <submittedName>
        <fullName evidence="1">Uncharacterized protein</fullName>
    </submittedName>
</protein>